<accession>A0A9Q1E1N1</accession>
<reference evidence="2" key="1">
    <citation type="journal article" date="2023" name="Science">
        <title>Genome structures resolve the early diversification of teleost fishes.</title>
        <authorList>
            <person name="Parey E."/>
            <person name="Louis A."/>
            <person name="Montfort J."/>
            <person name="Bouchez O."/>
            <person name="Roques C."/>
            <person name="Iampietro C."/>
            <person name="Lluch J."/>
            <person name="Castinel A."/>
            <person name="Donnadieu C."/>
            <person name="Desvignes T."/>
            <person name="Floi Bucao C."/>
            <person name="Jouanno E."/>
            <person name="Wen M."/>
            <person name="Mejri S."/>
            <person name="Dirks R."/>
            <person name="Jansen H."/>
            <person name="Henkel C."/>
            <person name="Chen W.J."/>
            <person name="Zahm M."/>
            <person name="Cabau C."/>
            <person name="Klopp C."/>
            <person name="Thompson A.W."/>
            <person name="Robinson-Rechavi M."/>
            <person name="Braasch I."/>
            <person name="Lecointre G."/>
            <person name="Bobe J."/>
            <person name="Postlethwait J.H."/>
            <person name="Berthelot C."/>
            <person name="Roest Crollius H."/>
            <person name="Guiguen Y."/>
        </authorList>
    </citation>
    <scope>NUCLEOTIDE SEQUENCE</scope>
    <source>
        <strain evidence="2">Concon-B</strain>
    </source>
</reference>
<evidence type="ECO:0000313" key="3">
    <source>
        <dbReference type="Proteomes" id="UP001152803"/>
    </source>
</evidence>
<evidence type="ECO:0000256" key="1">
    <source>
        <dbReference type="SAM" id="SignalP"/>
    </source>
</evidence>
<gene>
    <name evidence="2" type="ORF">COCON_G00006340</name>
</gene>
<dbReference type="EMBL" id="JAFJMO010000001">
    <property type="protein sequence ID" value="KAJ8287975.1"/>
    <property type="molecule type" value="Genomic_DNA"/>
</dbReference>
<keyword evidence="3" id="KW-1185">Reference proteome</keyword>
<protein>
    <submittedName>
        <fullName evidence="2">Uncharacterized protein</fullName>
    </submittedName>
</protein>
<proteinExistence type="predicted"/>
<comment type="caution">
    <text evidence="2">The sequence shown here is derived from an EMBL/GenBank/DDBJ whole genome shotgun (WGS) entry which is preliminary data.</text>
</comment>
<dbReference type="AlphaFoldDB" id="A0A9Q1E1N1"/>
<sequence>MRRLPQRLLSLWLTGILLLHLCQGNVEEYDYDYNTTATPDYDYNVTFEYDYVDSTVNYESYEILKSTTKDEKGNMAPETGLPGLLLIMSLSIHKLCWL</sequence>
<evidence type="ECO:0000313" key="2">
    <source>
        <dbReference type="EMBL" id="KAJ8287975.1"/>
    </source>
</evidence>
<feature type="signal peptide" evidence="1">
    <location>
        <begin position="1"/>
        <end position="24"/>
    </location>
</feature>
<feature type="chain" id="PRO_5040108449" evidence="1">
    <location>
        <begin position="25"/>
        <end position="98"/>
    </location>
</feature>
<dbReference type="Proteomes" id="UP001152803">
    <property type="component" value="Unassembled WGS sequence"/>
</dbReference>
<organism evidence="2 3">
    <name type="scientific">Conger conger</name>
    <name type="common">Conger eel</name>
    <name type="synonym">Muraena conger</name>
    <dbReference type="NCBI Taxonomy" id="82655"/>
    <lineage>
        <taxon>Eukaryota</taxon>
        <taxon>Metazoa</taxon>
        <taxon>Chordata</taxon>
        <taxon>Craniata</taxon>
        <taxon>Vertebrata</taxon>
        <taxon>Euteleostomi</taxon>
        <taxon>Actinopterygii</taxon>
        <taxon>Neopterygii</taxon>
        <taxon>Teleostei</taxon>
        <taxon>Anguilliformes</taxon>
        <taxon>Congridae</taxon>
        <taxon>Conger</taxon>
    </lineage>
</organism>
<dbReference type="OrthoDB" id="8957467at2759"/>
<keyword evidence="1" id="KW-0732">Signal</keyword>
<name>A0A9Q1E1N1_CONCO</name>